<keyword evidence="2" id="KW-1185">Reference proteome</keyword>
<dbReference type="Proteomes" id="UP000242450">
    <property type="component" value="Chromosome 23"/>
</dbReference>
<proteinExistence type="predicted"/>
<organism evidence="1 2">
    <name type="scientific">Cervus elaphus hippelaphus</name>
    <name type="common">European red deer</name>
    <dbReference type="NCBI Taxonomy" id="46360"/>
    <lineage>
        <taxon>Eukaryota</taxon>
        <taxon>Metazoa</taxon>
        <taxon>Chordata</taxon>
        <taxon>Craniata</taxon>
        <taxon>Vertebrata</taxon>
        <taxon>Euteleostomi</taxon>
        <taxon>Mammalia</taxon>
        <taxon>Eutheria</taxon>
        <taxon>Laurasiatheria</taxon>
        <taxon>Artiodactyla</taxon>
        <taxon>Ruminantia</taxon>
        <taxon>Pecora</taxon>
        <taxon>Cervidae</taxon>
        <taxon>Cervinae</taxon>
        <taxon>Cervus</taxon>
    </lineage>
</organism>
<sequence>MDCSTISTILKVKGEIMEHVKSAMLMMSTIILKKCGTAMEEMEKLLRVQRQNHHQCRLWPSPRNGAWNNLCPQLIHNFRGLEKGDEGSEEVFSN</sequence>
<evidence type="ECO:0000313" key="2">
    <source>
        <dbReference type="Proteomes" id="UP000242450"/>
    </source>
</evidence>
<protein>
    <submittedName>
        <fullName evidence="1">Uncharacterized protein</fullName>
    </submittedName>
</protein>
<comment type="caution">
    <text evidence="1">The sequence shown here is derived from an EMBL/GenBank/DDBJ whole genome shotgun (WGS) entry which is preliminary data.</text>
</comment>
<accession>A0A212CB77</accession>
<evidence type="ECO:0000313" key="1">
    <source>
        <dbReference type="EMBL" id="OWK03238.1"/>
    </source>
</evidence>
<dbReference type="EMBL" id="MKHE01000023">
    <property type="protein sequence ID" value="OWK03238.1"/>
    <property type="molecule type" value="Genomic_DNA"/>
</dbReference>
<gene>
    <name evidence="1" type="ORF">Celaphus_00007553</name>
</gene>
<name>A0A212CB77_CEREH</name>
<reference evidence="1 2" key="1">
    <citation type="journal article" date="2018" name="Mol. Genet. Genomics">
        <title>The red deer Cervus elaphus genome CerEla1.0: sequencing, annotating, genes, and chromosomes.</title>
        <authorList>
            <person name="Bana N.A."/>
            <person name="Nyiri A."/>
            <person name="Nagy J."/>
            <person name="Frank K."/>
            <person name="Nagy T."/>
            <person name="Steger V."/>
            <person name="Schiller M."/>
            <person name="Lakatos P."/>
            <person name="Sugar L."/>
            <person name="Horn P."/>
            <person name="Barta E."/>
            <person name="Orosz L."/>
        </authorList>
    </citation>
    <scope>NUCLEOTIDE SEQUENCE [LARGE SCALE GENOMIC DNA]</scope>
    <source>
        <strain evidence="1">Hungarian</strain>
    </source>
</reference>
<dbReference type="OrthoDB" id="9680533at2759"/>
<dbReference type="AlphaFoldDB" id="A0A212CB77"/>